<evidence type="ECO:0000256" key="2">
    <source>
        <dbReference type="ARBA" id="ARBA00007950"/>
    </source>
</evidence>
<evidence type="ECO:0000259" key="10">
    <source>
        <dbReference type="Pfam" id="PF18293"/>
    </source>
</evidence>
<protein>
    <submittedName>
        <fullName evidence="11">Uncharacterized protein</fullName>
    </submittedName>
</protein>
<comment type="similarity">
    <text evidence="2">Belongs to the caprin family.</text>
</comment>
<dbReference type="Pfam" id="PF12287">
    <property type="entry name" value="Caprin-1_C"/>
    <property type="match status" value="1"/>
</dbReference>
<dbReference type="InterPro" id="IPR022070">
    <property type="entry name" value="Caprin-1_C"/>
</dbReference>
<evidence type="ECO:0000313" key="11">
    <source>
        <dbReference type="EMBL" id="KAJ8343434.1"/>
    </source>
</evidence>
<dbReference type="InterPro" id="IPR028816">
    <property type="entry name" value="Caprin"/>
</dbReference>
<feature type="region of interest" description="Disordered" evidence="8">
    <location>
        <begin position="447"/>
        <end position="479"/>
    </location>
</feature>
<evidence type="ECO:0000313" key="12">
    <source>
        <dbReference type="Proteomes" id="UP001152622"/>
    </source>
</evidence>
<keyword evidence="7" id="KW-0175">Coiled coil</keyword>
<dbReference type="GO" id="GO:0003723">
    <property type="term" value="F:RNA binding"/>
    <property type="evidence" value="ECO:0007669"/>
    <property type="project" value="UniProtKB-KW"/>
</dbReference>
<dbReference type="Pfam" id="PF18293">
    <property type="entry name" value="Caprin-1_dimer"/>
    <property type="match status" value="1"/>
</dbReference>
<evidence type="ECO:0000256" key="6">
    <source>
        <dbReference type="ARBA" id="ARBA00023193"/>
    </source>
</evidence>
<evidence type="ECO:0000256" key="4">
    <source>
        <dbReference type="ARBA" id="ARBA00022782"/>
    </source>
</evidence>
<feature type="compositionally biased region" description="Low complexity" evidence="8">
    <location>
        <begin position="587"/>
        <end position="600"/>
    </location>
</feature>
<feature type="region of interest" description="Disordered" evidence="8">
    <location>
        <begin position="321"/>
        <end position="387"/>
    </location>
</feature>
<accession>A0A9Q1IIU3</accession>
<feature type="region of interest" description="Disordered" evidence="8">
    <location>
        <begin position="265"/>
        <end position="308"/>
    </location>
</feature>
<proteinExistence type="inferred from homology"/>
<keyword evidence="5" id="KW-0694">RNA-binding</keyword>
<keyword evidence="3" id="KW-0963">Cytoplasm</keyword>
<sequence>MGSDWLTGSRWLEVIGERIGVATGCLHIFSRVARHWFSKMPSAMIQSSSPDVGSAPGQFTIAGQSSGAQTEAMKQVLGVIDKKVRNMEKKKSKLDDYQAKKNKGERLNQDQLEALSKFQEVTNNLEFARELQKSFLALGQDIQKAVKKAARREHLQREEAEQKRLKTVLELQFLLDKLGEDCVRAELKQGVGSSPLLTDADLTALDEFYKLVGPERDQSIRLADQYDQASQHLWDLLEGRDKAVAGTTYKALKDTLDKVLSSGYFDRSHSDGAHQNGVCEEEEEEEQPAVTESSEAEDHPVQPEAEVTEDYTEQIEMEATEFVNRQFIPEASYSSDKEQRDEWSSETEVVSAIQQQQQPPPTQSAPSPVTSEPLPLNAASPVTPADPVVRKQTVQDLMAQMQGPYNFMQDSMLEFDGHVLDPAIVSAQPMKPAQNMDLPQMVCSPVHPESRLTQPGTRPRTDRAHASPHEPHPQTDPIDPIQASMALSVEQPPPASQPQVFQPVAKPLHSSGINVNAVPFQSMQTVFNLNAPVPPANETDPMKQPGQYQGGYGQTQHDVDPPEIQPDQLQSVVGAFHTQDQTIPNTGGHQPLSQQPQQQGAGFGRPGGQSFYNSRAMSRGGPRNARGVINGYRGPSNGFRGGYDCYRPPFSNTPSSTYGQPQFSSPRDYSSSGYQRDGYQPNYKRGSGPGQGSRGCSRGRGGPFRPSRGMPHMTAQQAN</sequence>
<feature type="coiled-coil region" evidence="7">
    <location>
        <begin position="80"/>
        <end position="107"/>
    </location>
</feature>
<evidence type="ECO:0000256" key="3">
    <source>
        <dbReference type="ARBA" id="ARBA00022490"/>
    </source>
</evidence>
<evidence type="ECO:0000256" key="8">
    <source>
        <dbReference type="SAM" id="MobiDB-lite"/>
    </source>
</evidence>
<dbReference type="PANTHER" id="PTHR22922:SF3">
    <property type="entry name" value="CAPRIN-1"/>
    <property type="match status" value="1"/>
</dbReference>
<evidence type="ECO:0000256" key="1">
    <source>
        <dbReference type="ARBA" id="ARBA00004496"/>
    </source>
</evidence>
<feature type="region of interest" description="Disordered" evidence="8">
    <location>
        <begin position="580"/>
        <end position="719"/>
    </location>
</feature>
<feature type="domain" description="Cytoplasmic activation/proliferation-associated protein-1 C term" evidence="9">
    <location>
        <begin position="394"/>
        <end position="690"/>
    </location>
</feature>
<evidence type="ECO:0000259" key="9">
    <source>
        <dbReference type="Pfam" id="PF12287"/>
    </source>
</evidence>
<comment type="subcellular location">
    <subcellularLocation>
        <location evidence="1">Cytoplasm</location>
    </subcellularLocation>
</comment>
<feature type="compositionally biased region" description="Basic and acidic residues" evidence="8">
    <location>
        <begin position="459"/>
        <end position="473"/>
    </location>
</feature>
<evidence type="ECO:0000256" key="5">
    <source>
        <dbReference type="ARBA" id="ARBA00022884"/>
    </source>
</evidence>
<dbReference type="GO" id="GO:0030154">
    <property type="term" value="P:cell differentiation"/>
    <property type="evidence" value="ECO:0007669"/>
    <property type="project" value="UniProtKB-KW"/>
</dbReference>
<feature type="compositionally biased region" description="Polar residues" evidence="8">
    <location>
        <begin position="650"/>
        <end position="674"/>
    </location>
</feature>
<keyword evidence="4" id="KW-0221">Differentiation</keyword>
<dbReference type="Proteomes" id="UP001152622">
    <property type="component" value="Chromosome 13"/>
</dbReference>
<gene>
    <name evidence="11" type="ORF">SKAU_G00307630</name>
</gene>
<reference evidence="11" key="1">
    <citation type="journal article" date="2023" name="Science">
        <title>Genome structures resolve the early diversification of teleost fishes.</title>
        <authorList>
            <person name="Parey E."/>
            <person name="Louis A."/>
            <person name="Montfort J."/>
            <person name="Bouchez O."/>
            <person name="Roques C."/>
            <person name="Iampietro C."/>
            <person name="Lluch J."/>
            <person name="Castinel A."/>
            <person name="Donnadieu C."/>
            <person name="Desvignes T."/>
            <person name="Floi Bucao C."/>
            <person name="Jouanno E."/>
            <person name="Wen M."/>
            <person name="Mejri S."/>
            <person name="Dirks R."/>
            <person name="Jansen H."/>
            <person name="Henkel C."/>
            <person name="Chen W.J."/>
            <person name="Zahm M."/>
            <person name="Cabau C."/>
            <person name="Klopp C."/>
            <person name="Thompson A.W."/>
            <person name="Robinson-Rechavi M."/>
            <person name="Braasch I."/>
            <person name="Lecointre G."/>
            <person name="Bobe J."/>
            <person name="Postlethwait J.H."/>
            <person name="Berthelot C."/>
            <person name="Roest Crollius H."/>
            <person name="Guiguen Y."/>
        </authorList>
    </citation>
    <scope>NUCLEOTIDE SEQUENCE</scope>
    <source>
        <strain evidence="11">WJC10195</strain>
    </source>
</reference>
<name>A0A9Q1IIU3_SYNKA</name>
<dbReference type="GO" id="GO:0005737">
    <property type="term" value="C:cytoplasm"/>
    <property type="evidence" value="ECO:0007669"/>
    <property type="project" value="UniProtKB-SubCell"/>
</dbReference>
<evidence type="ECO:0000256" key="7">
    <source>
        <dbReference type="SAM" id="Coils"/>
    </source>
</evidence>
<dbReference type="EMBL" id="JAINUF010000013">
    <property type="protein sequence ID" value="KAJ8343434.1"/>
    <property type="molecule type" value="Genomic_DNA"/>
</dbReference>
<dbReference type="AlphaFoldDB" id="A0A9Q1IIU3"/>
<comment type="caution">
    <text evidence="11">The sequence shown here is derived from an EMBL/GenBank/DDBJ whole genome shotgun (WGS) entry which is preliminary data.</text>
</comment>
<dbReference type="OrthoDB" id="10062814at2759"/>
<dbReference type="InterPro" id="IPR041637">
    <property type="entry name" value="Caprin-1_dimer"/>
</dbReference>
<feature type="compositionally biased region" description="Gly residues" evidence="8">
    <location>
        <begin position="687"/>
        <end position="702"/>
    </location>
</feature>
<keyword evidence="12" id="KW-1185">Reference proteome</keyword>
<feature type="domain" description="Caprin-1 dimerization" evidence="10">
    <location>
        <begin position="151"/>
        <end position="266"/>
    </location>
</feature>
<organism evidence="11 12">
    <name type="scientific">Synaphobranchus kaupii</name>
    <name type="common">Kaup's arrowtooth eel</name>
    <dbReference type="NCBI Taxonomy" id="118154"/>
    <lineage>
        <taxon>Eukaryota</taxon>
        <taxon>Metazoa</taxon>
        <taxon>Chordata</taxon>
        <taxon>Craniata</taxon>
        <taxon>Vertebrata</taxon>
        <taxon>Euteleostomi</taxon>
        <taxon>Actinopterygii</taxon>
        <taxon>Neopterygii</taxon>
        <taxon>Teleostei</taxon>
        <taxon>Anguilliformes</taxon>
        <taxon>Synaphobranchidae</taxon>
        <taxon>Synaphobranchus</taxon>
    </lineage>
</organism>
<dbReference type="GO" id="GO:0017148">
    <property type="term" value="P:negative regulation of translation"/>
    <property type="evidence" value="ECO:0007669"/>
    <property type="project" value="UniProtKB-KW"/>
</dbReference>
<dbReference type="PANTHER" id="PTHR22922">
    <property type="entry name" value="GPI-ANCHORED PROTEIN P137"/>
    <property type="match status" value="1"/>
</dbReference>
<keyword evidence="6" id="KW-0652">Protein synthesis inhibitor</keyword>